<keyword evidence="3 5" id="KW-0575">Peroxidase</keyword>
<dbReference type="Gene3D" id="1.10.640.10">
    <property type="entry name" value="Haem peroxidase domain superfamily, animal type"/>
    <property type="match status" value="1"/>
</dbReference>
<dbReference type="OrthoDB" id="6628775at2759"/>
<accession>A0A6G0ZIL2</accession>
<keyword evidence="3 5" id="KW-0560">Oxidoreductase</keyword>
<dbReference type="Proteomes" id="UP000478052">
    <property type="component" value="Unassembled WGS sequence"/>
</dbReference>
<dbReference type="InterPro" id="IPR037120">
    <property type="entry name" value="Haem_peroxidase_sf_animal"/>
</dbReference>
<evidence type="ECO:0000313" key="6">
    <source>
        <dbReference type="Proteomes" id="UP000478052"/>
    </source>
</evidence>
<evidence type="ECO:0000313" key="5">
    <source>
        <dbReference type="EMBL" id="KAF0770628.1"/>
    </source>
</evidence>
<dbReference type="InterPro" id="IPR019791">
    <property type="entry name" value="Haem_peroxidase_animal"/>
</dbReference>
<sequence length="264" mass="29945">MHNEVLDGSFTNISEFIMPTGGVRPSGASVSDRVYHPSPKARKSFRGRVADTNGRTRRQSFVDFLPWNSRIVYYCILNYMRTPRSFYLQFLQYCSRKKKISKPQFITTDDRRKLFVYTIMCRRYTSGTADSQVPSGTMVTGAQSVTLQNVADVCLTSIPCNPRARYRSFDGSCNNLQQPGWGSVNTALVRLLPAAYQDGESRPRLTSFGRVLPSARLIRTTLFPERNVPDIRFTLAVMQWAQVVAHDVTLLTEKSVCNVHNKQP</sequence>
<organism evidence="5 6">
    <name type="scientific">Aphis craccivora</name>
    <name type="common">Cowpea aphid</name>
    <dbReference type="NCBI Taxonomy" id="307492"/>
    <lineage>
        <taxon>Eukaryota</taxon>
        <taxon>Metazoa</taxon>
        <taxon>Ecdysozoa</taxon>
        <taxon>Arthropoda</taxon>
        <taxon>Hexapoda</taxon>
        <taxon>Insecta</taxon>
        <taxon>Pterygota</taxon>
        <taxon>Neoptera</taxon>
        <taxon>Paraneoptera</taxon>
        <taxon>Hemiptera</taxon>
        <taxon>Sternorrhyncha</taxon>
        <taxon>Aphidomorpha</taxon>
        <taxon>Aphidoidea</taxon>
        <taxon>Aphididae</taxon>
        <taxon>Aphidini</taxon>
        <taxon>Aphis</taxon>
        <taxon>Aphis</taxon>
    </lineage>
</organism>
<dbReference type="Pfam" id="PF03098">
    <property type="entry name" value="An_peroxidase"/>
    <property type="match status" value="1"/>
</dbReference>
<dbReference type="GO" id="GO:0020037">
    <property type="term" value="F:heme binding"/>
    <property type="evidence" value="ECO:0007669"/>
    <property type="project" value="InterPro"/>
</dbReference>
<dbReference type="PANTHER" id="PTHR11475">
    <property type="entry name" value="OXIDASE/PEROXIDASE"/>
    <property type="match status" value="1"/>
</dbReference>
<reference evidence="5 6" key="1">
    <citation type="submission" date="2019-08" db="EMBL/GenBank/DDBJ databases">
        <title>Whole genome of Aphis craccivora.</title>
        <authorList>
            <person name="Voronova N.V."/>
            <person name="Shulinski R.S."/>
            <person name="Bandarenka Y.V."/>
            <person name="Zhorov D.G."/>
            <person name="Warner D."/>
        </authorList>
    </citation>
    <scope>NUCLEOTIDE SEQUENCE [LARGE SCALE GENOMIC DNA]</scope>
    <source>
        <strain evidence="5">180601</strain>
        <tissue evidence="5">Whole Body</tissue>
    </source>
</reference>
<dbReference type="GO" id="GO:0006979">
    <property type="term" value="P:response to oxidative stress"/>
    <property type="evidence" value="ECO:0007669"/>
    <property type="project" value="InterPro"/>
</dbReference>
<keyword evidence="6" id="KW-1185">Reference proteome</keyword>
<dbReference type="InterPro" id="IPR010255">
    <property type="entry name" value="Haem_peroxidase_sf"/>
</dbReference>
<dbReference type="SUPFAM" id="SSF48113">
    <property type="entry name" value="Heme-dependent peroxidases"/>
    <property type="match status" value="1"/>
</dbReference>
<dbReference type="AlphaFoldDB" id="A0A6G0ZIL2"/>
<dbReference type="PROSITE" id="PS50292">
    <property type="entry name" value="PEROXIDASE_3"/>
    <property type="match status" value="1"/>
</dbReference>
<dbReference type="EMBL" id="VUJU01000404">
    <property type="protein sequence ID" value="KAF0770628.1"/>
    <property type="molecule type" value="Genomic_DNA"/>
</dbReference>
<dbReference type="GO" id="GO:0005576">
    <property type="term" value="C:extracellular region"/>
    <property type="evidence" value="ECO:0007669"/>
    <property type="project" value="UniProtKB-SubCell"/>
</dbReference>
<keyword evidence="4" id="KW-0325">Glycoprotein</keyword>
<dbReference type="GO" id="GO:0004601">
    <property type="term" value="F:peroxidase activity"/>
    <property type="evidence" value="ECO:0007669"/>
    <property type="project" value="UniProtKB-KW"/>
</dbReference>
<evidence type="ECO:0000256" key="3">
    <source>
        <dbReference type="ARBA" id="ARBA00022559"/>
    </source>
</evidence>
<evidence type="ECO:0000256" key="1">
    <source>
        <dbReference type="ARBA" id="ARBA00004613"/>
    </source>
</evidence>
<proteinExistence type="predicted"/>
<comment type="subcellular location">
    <subcellularLocation>
        <location evidence="1">Secreted</location>
    </subcellularLocation>
</comment>
<gene>
    <name evidence="5" type="ORF">FWK35_00009450</name>
</gene>
<dbReference type="PANTHER" id="PTHR11475:SF4">
    <property type="entry name" value="CHORION PEROXIDASE"/>
    <property type="match status" value="1"/>
</dbReference>
<name>A0A6G0ZIL2_APHCR</name>
<comment type="caution">
    <text evidence="5">The sequence shown here is derived from an EMBL/GenBank/DDBJ whole genome shotgun (WGS) entry which is preliminary data.</text>
</comment>
<protein>
    <submittedName>
        <fullName evidence="5">Peroxidase-like</fullName>
    </submittedName>
</protein>
<evidence type="ECO:0000256" key="4">
    <source>
        <dbReference type="ARBA" id="ARBA00023180"/>
    </source>
</evidence>
<keyword evidence="2" id="KW-0964">Secreted</keyword>
<evidence type="ECO:0000256" key="2">
    <source>
        <dbReference type="ARBA" id="ARBA00022525"/>
    </source>
</evidence>